<name>A0A8C2BU43_CYPCA</name>
<dbReference type="InterPro" id="IPR043472">
    <property type="entry name" value="Macro_dom-like"/>
</dbReference>
<dbReference type="Ensembl" id="ENSCCRT00020002897.1">
    <property type="protein sequence ID" value="ENSCCRP00020002476.1"/>
    <property type="gene ID" value="ENSCCRG00020001497.1"/>
</dbReference>
<dbReference type="PANTHER" id="PTHR11106:SF111">
    <property type="entry name" value="MACRO DOMAIN-CONTAINING PROTEIN"/>
    <property type="match status" value="1"/>
</dbReference>
<dbReference type="PROSITE" id="PS51154">
    <property type="entry name" value="MACRO"/>
    <property type="match status" value="1"/>
</dbReference>
<dbReference type="Gene3D" id="3.40.220.10">
    <property type="entry name" value="Leucine Aminopeptidase, subunit E, domain 1"/>
    <property type="match status" value="1"/>
</dbReference>
<dbReference type="Proteomes" id="UP000694701">
    <property type="component" value="Unplaced"/>
</dbReference>
<protein>
    <recommendedName>
        <fullName evidence="1">Macro domain-containing protein</fullName>
    </recommendedName>
</protein>
<dbReference type="AlphaFoldDB" id="A0A8C2BU43"/>
<sequence>MRPLIKLSGERTFVQPAVTFFKSLADALYTDTMIIKKAGAKKYFMEHGKMMISMLLKEKSFVVVSQEDDMLDAEEDEFTEGSFEDIGQVSCEVQVPGGVTVTVRKEDICKISVDAVVNAANEDLKHTGGVALVLLQAAGPSLQQICDQHTKTNGALKPGDAFITDAGRLPCKYVVHAVGPRFSDSDRPNTVQRLRHAVRESMNQASSKNCSSIAIPVIRSGICGCPLDLCTETIAKEVRDYIHDHNHRGVKNLQLYLCSSNYWYLCII</sequence>
<feature type="domain" description="Macro" evidence="1">
    <location>
        <begin position="88"/>
        <end position="268"/>
    </location>
</feature>
<dbReference type="InterPro" id="IPR002589">
    <property type="entry name" value="Macro_dom"/>
</dbReference>
<dbReference type="SMART" id="SM00506">
    <property type="entry name" value="A1pp"/>
    <property type="match status" value="1"/>
</dbReference>
<dbReference type="CDD" id="cd02907">
    <property type="entry name" value="Macro_Af1521_BAL-like"/>
    <property type="match status" value="1"/>
</dbReference>
<evidence type="ECO:0000259" key="1">
    <source>
        <dbReference type="PROSITE" id="PS51154"/>
    </source>
</evidence>
<evidence type="ECO:0000313" key="2">
    <source>
        <dbReference type="Ensembl" id="ENSCCRP00020002476.1"/>
    </source>
</evidence>
<reference evidence="2" key="1">
    <citation type="submission" date="2025-08" db="UniProtKB">
        <authorList>
            <consortium name="Ensembl"/>
        </authorList>
    </citation>
    <scope>IDENTIFICATION</scope>
</reference>
<proteinExistence type="predicted"/>
<dbReference type="SUPFAM" id="SSF52949">
    <property type="entry name" value="Macro domain-like"/>
    <property type="match status" value="1"/>
</dbReference>
<dbReference type="Pfam" id="PF01661">
    <property type="entry name" value="Macro"/>
    <property type="match status" value="1"/>
</dbReference>
<accession>A0A8C2BU43</accession>
<dbReference type="PANTHER" id="PTHR11106">
    <property type="entry name" value="GANGLIOSIDE INDUCED DIFFERENTIATION ASSOCIATED PROTEIN 2-RELATED"/>
    <property type="match status" value="1"/>
</dbReference>
<evidence type="ECO:0000313" key="3">
    <source>
        <dbReference type="Proteomes" id="UP000694701"/>
    </source>
</evidence>
<organism evidence="2 3">
    <name type="scientific">Cyprinus carpio</name>
    <name type="common">Common carp</name>
    <dbReference type="NCBI Taxonomy" id="7962"/>
    <lineage>
        <taxon>Eukaryota</taxon>
        <taxon>Metazoa</taxon>
        <taxon>Chordata</taxon>
        <taxon>Craniata</taxon>
        <taxon>Vertebrata</taxon>
        <taxon>Euteleostomi</taxon>
        <taxon>Actinopterygii</taxon>
        <taxon>Neopterygii</taxon>
        <taxon>Teleostei</taxon>
        <taxon>Ostariophysi</taxon>
        <taxon>Cypriniformes</taxon>
        <taxon>Cyprinidae</taxon>
        <taxon>Cyprininae</taxon>
        <taxon>Cyprinus</taxon>
    </lineage>
</organism>